<dbReference type="AlphaFoldDB" id="A0A9P6KLW3"/>
<dbReference type="Proteomes" id="UP000756921">
    <property type="component" value="Unassembled WGS sequence"/>
</dbReference>
<gene>
    <name evidence="2" type="ORF">PMIN01_10307</name>
</gene>
<organism evidence="2 3">
    <name type="scientific">Paraphaeosphaeria minitans</name>
    <dbReference type="NCBI Taxonomy" id="565426"/>
    <lineage>
        <taxon>Eukaryota</taxon>
        <taxon>Fungi</taxon>
        <taxon>Dikarya</taxon>
        <taxon>Ascomycota</taxon>
        <taxon>Pezizomycotina</taxon>
        <taxon>Dothideomycetes</taxon>
        <taxon>Pleosporomycetidae</taxon>
        <taxon>Pleosporales</taxon>
        <taxon>Massarineae</taxon>
        <taxon>Didymosphaeriaceae</taxon>
        <taxon>Paraphaeosphaeria</taxon>
    </lineage>
</organism>
<evidence type="ECO:0000313" key="2">
    <source>
        <dbReference type="EMBL" id="KAF9731290.1"/>
    </source>
</evidence>
<feature type="compositionally biased region" description="Basic and acidic residues" evidence="1">
    <location>
        <begin position="99"/>
        <end position="111"/>
    </location>
</feature>
<accession>A0A9P6KLW3</accession>
<protein>
    <submittedName>
        <fullName evidence="2">Uncharacterized protein</fullName>
    </submittedName>
</protein>
<dbReference type="EMBL" id="WJXW01000012">
    <property type="protein sequence ID" value="KAF9731290.1"/>
    <property type="molecule type" value="Genomic_DNA"/>
</dbReference>
<keyword evidence="3" id="KW-1185">Reference proteome</keyword>
<evidence type="ECO:0000313" key="3">
    <source>
        <dbReference type="Proteomes" id="UP000756921"/>
    </source>
</evidence>
<name>A0A9P6KLW3_9PLEO</name>
<sequence length="247" mass="26909">MPDVSVTHGVQVDRPCTARIHCTRRAHAQLAYPRTTRHATPTLRPAHPTPARQAWKRTWCSGQRMSLGNARAAGSHVTDSPSQDKRAVCVDAMDLAGQGRRDKEQRAESSDLARPARPWTPSHQLDFPRGRCAGAQSGSRRSNSRHASSSSARLVDLDYRCNVHGGSWPAPSQTSARPIQFSAAPSRRLHASLNVKLKLRSAPCGVDLCRCSFPCFLSLLVSSAAVRLCLPVQQLLPCLAARCPVLV</sequence>
<reference evidence="2" key="1">
    <citation type="journal article" date="2020" name="Mol. Plant Microbe Interact.">
        <title>Genome Sequence of the Biocontrol Agent Coniothyrium minitans strain Conio (IMI 134523).</title>
        <authorList>
            <person name="Patel D."/>
            <person name="Shittu T.A."/>
            <person name="Baroncelli R."/>
            <person name="Muthumeenakshi S."/>
            <person name="Osborne T.H."/>
            <person name="Janganan T.K."/>
            <person name="Sreenivasaprasad S."/>
        </authorList>
    </citation>
    <scope>NUCLEOTIDE SEQUENCE</scope>
    <source>
        <strain evidence="2">Conio</strain>
    </source>
</reference>
<feature type="compositionally biased region" description="Low complexity" evidence="1">
    <location>
        <begin position="137"/>
        <end position="151"/>
    </location>
</feature>
<proteinExistence type="predicted"/>
<evidence type="ECO:0000256" key="1">
    <source>
        <dbReference type="SAM" id="MobiDB-lite"/>
    </source>
</evidence>
<comment type="caution">
    <text evidence="2">The sequence shown here is derived from an EMBL/GenBank/DDBJ whole genome shotgun (WGS) entry which is preliminary data.</text>
</comment>
<feature type="region of interest" description="Disordered" evidence="1">
    <location>
        <begin position="94"/>
        <end position="151"/>
    </location>
</feature>